<name>A0AAV9LWK4_9SOLN</name>
<feature type="coiled-coil region" evidence="1">
    <location>
        <begin position="393"/>
        <end position="420"/>
    </location>
</feature>
<comment type="caution">
    <text evidence="2">The sequence shown here is derived from an EMBL/GenBank/DDBJ whole genome shotgun (WGS) entry which is preliminary data.</text>
</comment>
<gene>
    <name evidence="2" type="ORF">R3W88_023124</name>
</gene>
<proteinExistence type="predicted"/>
<organism evidence="2 3">
    <name type="scientific">Solanum pinnatisectum</name>
    <name type="common">tansyleaf nightshade</name>
    <dbReference type="NCBI Taxonomy" id="50273"/>
    <lineage>
        <taxon>Eukaryota</taxon>
        <taxon>Viridiplantae</taxon>
        <taxon>Streptophyta</taxon>
        <taxon>Embryophyta</taxon>
        <taxon>Tracheophyta</taxon>
        <taxon>Spermatophyta</taxon>
        <taxon>Magnoliopsida</taxon>
        <taxon>eudicotyledons</taxon>
        <taxon>Gunneridae</taxon>
        <taxon>Pentapetalae</taxon>
        <taxon>asterids</taxon>
        <taxon>lamiids</taxon>
        <taxon>Solanales</taxon>
        <taxon>Solanaceae</taxon>
        <taxon>Solanoideae</taxon>
        <taxon>Solaneae</taxon>
        <taxon>Solanum</taxon>
    </lineage>
</organism>
<keyword evidence="1" id="KW-0175">Coiled coil</keyword>
<evidence type="ECO:0000313" key="3">
    <source>
        <dbReference type="Proteomes" id="UP001311915"/>
    </source>
</evidence>
<dbReference type="EMBL" id="JAWPEI010000004">
    <property type="protein sequence ID" value="KAK4730136.1"/>
    <property type="molecule type" value="Genomic_DNA"/>
</dbReference>
<reference evidence="2 3" key="1">
    <citation type="submission" date="2023-10" db="EMBL/GenBank/DDBJ databases">
        <title>Genome-Wide Identification Analysis in wild type Solanum Pinnatisectum Reveals Some Genes Defensing Phytophthora Infestans.</title>
        <authorList>
            <person name="Sun C."/>
        </authorList>
    </citation>
    <scope>NUCLEOTIDE SEQUENCE [LARGE SCALE GENOMIC DNA]</scope>
    <source>
        <strain evidence="2">LQN</strain>
        <tissue evidence="2">Leaf</tissue>
    </source>
</reference>
<dbReference type="AlphaFoldDB" id="A0AAV9LWK4"/>
<evidence type="ECO:0000256" key="1">
    <source>
        <dbReference type="SAM" id="Coils"/>
    </source>
</evidence>
<sequence length="428" mass="48710">MTSPSGNHNLAIIPVEYQESPFILPYVMLIDFFGVAHLAYPLMENASIRGDERIWSLVSDIGENMDSYCKGELKSSKGHVYTTFSDDDDTLLVKAMQRDLDAILLTKSTKKSYGKKSKFIPPENPIDIIDNVIETKKDRKRKRTAFMGNSKEQVTLSKSVLGELLILLQAHGWNALFLQGNRRRKMGRKETREFYINAVGSASSISSKVLSKILVVPNVGWCDYVKRTWPLLEGLSSALEISRRFANDPMLEDYTRVDKRSMLPLHKLIFYVLHKIILPRSQKRTEANYLDLTLMELLISKVQINLHQLVLSHIHRILFKYFRIQVKDWQEQTTKNVLGEVDHVVIPATSRGANAPVQRLKALLTTKNDEIAALKVSHSAVMDQLHISYSLKHAGLVKENSRLKEELAKTQAALETAILKLTSTEVYY</sequence>
<evidence type="ECO:0000313" key="2">
    <source>
        <dbReference type="EMBL" id="KAK4730136.1"/>
    </source>
</evidence>
<dbReference type="Proteomes" id="UP001311915">
    <property type="component" value="Unassembled WGS sequence"/>
</dbReference>
<keyword evidence="3" id="KW-1185">Reference proteome</keyword>
<accession>A0AAV9LWK4</accession>
<protein>
    <submittedName>
        <fullName evidence="2">Uncharacterized protein</fullName>
    </submittedName>
</protein>